<comment type="caution">
    <text evidence="2">The sequence shown here is derived from an EMBL/GenBank/DDBJ whole genome shotgun (WGS) entry which is preliminary data.</text>
</comment>
<evidence type="ECO:0000313" key="2">
    <source>
        <dbReference type="EMBL" id="MDN3569402.1"/>
    </source>
</evidence>
<feature type="compositionally biased region" description="Gly residues" evidence="1">
    <location>
        <begin position="1"/>
        <end position="10"/>
    </location>
</feature>
<accession>A0ABT8AHU5</accession>
<dbReference type="Proteomes" id="UP001244297">
    <property type="component" value="Unassembled WGS sequence"/>
</dbReference>
<proteinExistence type="predicted"/>
<reference evidence="3" key="1">
    <citation type="journal article" date="2019" name="Int. J. Syst. Evol. Microbiol.">
        <title>The Global Catalogue of Microorganisms (GCM) 10K type strain sequencing project: providing services to taxonomists for standard genome sequencing and annotation.</title>
        <authorList>
            <consortium name="The Broad Institute Genomics Platform"/>
            <consortium name="The Broad Institute Genome Sequencing Center for Infectious Disease"/>
            <person name="Wu L."/>
            <person name="Ma J."/>
        </authorList>
    </citation>
    <scope>NUCLEOTIDE SEQUENCE [LARGE SCALE GENOMIC DNA]</scope>
    <source>
        <strain evidence="3">CECT 7806</strain>
    </source>
</reference>
<feature type="compositionally biased region" description="Polar residues" evidence="1">
    <location>
        <begin position="27"/>
        <end position="36"/>
    </location>
</feature>
<name>A0ABT8AHU5_9HYPH</name>
<feature type="region of interest" description="Disordered" evidence="1">
    <location>
        <begin position="1"/>
        <end position="39"/>
    </location>
</feature>
<evidence type="ECO:0000313" key="3">
    <source>
        <dbReference type="Proteomes" id="UP001244297"/>
    </source>
</evidence>
<organism evidence="2 3">
    <name type="scientific">Methylobacterium longum</name>
    <dbReference type="NCBI Taxonomy" id="767694"/>
    <lineage>
        <taxon>Bacteria</taxon>
        <taxon>Pseudomonadati</taxon>
        <taxon>Pseudomonadota</taxon>
        <taxon>Alphaproteobacteria</taxon>
        <taxon>Hyphomicrobiales</taxon>
        <taxon>Methylobacteriaceae</taxon>
        <taxon>Methylobacterium</taxon>
    </lineage>
</organism>
<sequence length="107" mass="10981">MVRIGTGGRVGPAQIRPARAVPEATESAPQAGTRPQQDAARALVVIDGGQSEEAGGTAAAERSTAGKPRAGFVAQLLTAGDPTLLPSRLERTRMAAACYTETARRLA</sequence>
<keyword evidence="3" id="KW-1185">Reference proteome</keyword>
<dbReference type="RefSeq" id="WP_238289864.1">
    <property type="nucleotide sequence ID" value="NZ_BPQS01000018.1"/>
</dbReference>
<gene>
    <name evidence="2" type="ORF">QWZ18_02045</name>
</gene>
<dbReference type="EMBL" id="JAUFPT010000005">
    <property type="protein sequence ID" value="MDN3569402.1"/>
    <property type="molecule type" value="Genomic_DNA"/>
</dbReference>
<evidence type="ECO:0000256" key="1">
    <source>
        <dbReference type="SAM" id="MobiDB-lite"/>
    </source>
</evidence>
<protein>
    <submittedName>
        <fullName evidence="2">Uncharacterized protein</fullName>
    </submittedName>
</protein>